<sequence>MTKTQLVNVFNTDEQDTLRNIFFLIGDMMSHREELMDSFNNINSKYYGKVTFEYSGFSILLKTSEIPQVLKFIAHKGIDIYSVFEVFKPV</sequence>
<organism evidence="1 2">
    <name type="scientific">Peptoniphilus duerdenii ATCC BAA-1640</name>
    <dbReference type="NCBI Taxonomy" id="862517"/>
    <lineage>
        <taxon>Bacteria</taxon>
        <taxon>Bacillati</taxon>
        <taxon>Bacillota</taxon>
        <taxon>Tissierellia</taxon>
        <taxon>Tissierellales</taxon>
        <taxon>Peptoniphilaceae</taxon>
        <taxon>Peptoniphilus</taxon>
    </lineage>
</organism>
<comment type="caution">
    <text evidence="1">The sequence shown here is derived from an EMBL/GenBank/DDBJ whole genome shotgun (WGS) entry which is preliminary data.</text>
</comment>
<evidence type="ECO:0000313" key="1">
    <source>
        <dbReference type="EMBL" id="EFM25461.1"/>
    </source>
</evidence>
<name>E0NL86_9FIRM</name>
<dbReference type="OrthoDB" id="1697200at2"/>
<dbReference type="RefSeq" id="WP_008901739.1">
    <property type="nucleotide sequence ID" value="NZ_GL397071.1"/>
</dbReference>
<reference evidence="1 2" key="1">
    <citation type="submission" date="2010-07" db="EMBL/GenBank/DDBJ databases">
        <authorList>
            <person name="Muzny D."/>
            <person name="Qin X."/>
            <person name="Deng J."/>
            <person name="Jiang H."/>
            <person name="Liu Y."/>
            <person name="Qu J."/>
            <person name="Song X.-Z."/>
            <person name="Zhang L."/>
            <person name="Thornton R."/>
            <person name="Coyle M."/>
            <person name="Francisco L."/>
            <person name="Jackson L."/>
            <person name="Javaid M."/>
            <person name="Korchina V."/>
            <person name="Kovar C."/>
            <person name="Mata R."/>
            <person name="Mathew T."/>
            <person name="Ngo R."/>
            <person name="Nguyen L."/>
            <person name="Nguyen N."/>
            <person name="Okwuonu G."/>
            <person name="Ongeri F."/>
            <person name="Pham C."/>
            <person name="Simmons D."/>
            <person name="Wilczek-Boney K."/>
            <person name="Hale W."/>
            <person name="Jakkamsetti A."/>
            <person name="Pham P."/>
            <person name="Ruth R."/>
            <person name="San Lucas F."/>
            <person name="Warren J."/>
            <person name="Zhang J."/>
            <person name="Zhao Z."/>
            <person name="Zhou C."/>
            <person name="Zhu D."/>
            <person name="Lee S."/>
            <person name="Bess C."/>
            <person name="Blankenburg K."/>
            <person name="Forbes L."/>
            <person name="Fu Q."/>
            <person name="Gubbala S."/>
            <person name="Hirani K."/>
            <person name="Jayaseelan J.C."/>
            <person name="Lara F."/>
            <person name="Munidasa M."/>
            <person name="Palculict T."/>
            <person name="Patil S."/>
            <person name="Pu L.-L."/>
            <person name="Saada N."/>
            <person name="Tang L."/>
            <person name="Weissenberger G."/>
            <person name="Zhu Y."/>
            <person name="Hemphill L."/>
            <person name="Shang Y."/>
            <person name="Youmans B."/>
            <person name="Ayvaz T."/>
            <person name="Ross M."/>
            <person name="Santibanez J."/>
            <person name="Aqrawi P."/>
            <person name="Gross S."/>
            <person name="Joshi V."/>
            <person name="Fowler G."/>
            <person name="Nazareth L."/>
            <person name="Reid J."/>
            <person name="Worley K."/>
            <person name="Petrosino J."/>
            <person name="Highlander S."/>
            <person name="Gibbs R."/>
        </authorList>
    </citation>
    <scope>NUCLEOTIDE SEQUENCE [LARGE SCALE GENOMIC DNA]</scope>
    <source>
        <strain evidence="1 2">ATCC BAA-1640</strain>
    </source>
</reference>
<evidence type="ECO:0000313" key="2">
    <source>
        <dbReference type="Proteomes" id="UP000003280"/>
    </source>
</evidence>
<dbReference type="EMBL" id="AEEH01000035">
    <property type="protein sequence ID" value="EFM25461.1"/>
    <property type="molecule type" value="Genomic_DNA"/>
</dbReference>
<dbReference type="AlphaFoldDB" id="E0NL86"/>
<dbReference type="HOGENOM" id="CLU_185087_1_0_9"/>
<dbReference type="Proteomes" id="UP000003280">
    <property type="component" value="Unassembled WGS sequence"/>
</dbReference>
<protein>
    <submittedName>
        <fullName evidence="1">Uncharacterized protein</fullName>
    </submittedName>
</protein>
<dbReference type="STRING" id="862517.HMPREF9225_0925"/>
<proteinExistence type="predicted"/>
<gene>
    <name evidence="1" type="ORF">HMPREF9225_0925</name>
</gene>
<keyword evidence="2" id="KW-1185">Reference proteome</keyword>
<accession>E0NL86</accession>